<dbReference type="GO" id="GO:0034039">
    <property type="term" value="F:8-oxo-7,8-dihydroguanine DNA N-glycosylase activity"/>
    <property type="evidence" value="ECO:0007669"/>
    <property type="project" value="TreeGrafter"/>
</dbReference>
<dbReference type="Pfam" id="PF00633">
    <property type="entry name" value="HHH"/>
    <property type="match status" value="1"/>
</dbReference>
<evidence type="ECO:0000313" key="17">
    <source>
        <dbReference type="Proteomes" id="UP000620139"/>
    </source>
</evidence>
<dbReference type="InterPro" id="IPR003265">
    <property type="entry name" value="HhH-GPD_domain"/>
</dbReference>
<dbReference type="Pfam" id="PF00730">
    <property type="entry name" value="HhH-GPD"/>
    <property type="match status" value="1"/>
</dbReference>
<dbReference type="GO" id="GO:0051539">
    <property type="term" value="F:4 iron, 4 sulfur cluster binding"/>
    <property type="evidence" value="ECO:0007669"/>
    <property type="project" value="UniProtKB-UniRule"/>
</dbReference>
<evidence type="ECO:0000256" key="13">
    <source>
        <dbReference type="ARBA" id="ARBA00023295"/>
    </source>
</evidence>
<evidence type="ECO:0000256" key="12">
    <source>
        <dbReference type="ARBA" id="ARBA00023204"/>
    </source>
</evidence>
<dbReference type="CDD" id="cd03431">
    <property type="entry name" value="NUDIX_DNA_Glycosylase_C-MutY"/>
    <property type="match status" value="1"/>
</dbReference>
<comment type="caution">
    <text evidence="16">The sequence shown here is derived from an EMBL/GenBank/DDBJ whole genome shotgun (WGS) entry which is preliminary data.</text>
</comment>
<dbReference type="SMART" id="SM00525">
    <property type="entry name" value="FES"/>
    <property type="match status" value="1"/>
</dbReference>
<keyword evidence="11" id="KW-0411">Iron-sulfur</keyword>
<dbReference type="RefSeq" id="WP_198098936.1">
    <property type="nucleotide sequence ID" value="NZ_JAEDAL010000001.1"/>
</dbReference>
<evidence type="ECO:0000313" key="16">
    <source>
        <dbReference type="EMBL" id="MBH9551317.1"/>
    </source>
</evidence>
<dbReference type="GO" id="GO:0000701">
    <property type="term" value="F:purine-specific mismatch base pair DNA N-glycosylase activity"/>
    <property type="evidence" value="ECO:0007669"/>
    <property type="project" value="UniProtKB-EC"/>
</dbReference>
<comment type="function">
    <text evidence="2">Adenine glycosylase active on G-A mispairs. MutY also corrects error-prone DNA synthesis past GO lesions which are due to the oxidatively damaged form of guanine: 7,8-dihydro-8-oxoguanine (8-oxo-dGTP).</text>
</comment>
<dbReference type="InterPro" id="IPR015797">
    <property type="entry name" value="NUDIX_hydrolase-like_dom_sf"/>
</dbReference>
<dbReference type="SMART" id="SM00478">
    <property type="entry name" value="ENDO3c"/>
    <property type="match status" value="1"/>
</dbReference>
<dbReference type="PANTHER" id="PTHR42944:SF1">
    <property type="entry name" value="ADENINE DNA GLYCOSYLASE"/>
    <property type="match status" value="1"/>
</dbReference>
<dbReference type="Gene3D" id="1.10.340.30">
    <property type="entry name" value="Hypothetical protein, domain 2"/>
    <property type="match status" value="1"/>
</dbReference>
<keyword evidence="8 14" id="KW-0227">DNA damage</keyword>
<dbReference type="GO" id="GO:0046872">
    <property type="term" value="F:metal ion binding"/>
    <property type="evidence" value="ECO:0007669"/>
    <property type="project" value="UniProtKB-UniRule"/>
</dbReference>
<name>A0A931IRF9_9BURK</name>
<dbReference type="Pfam" id="PF10576">
    <property type="entry name" value="EndIII_4Fe-2S"/>
    <property type="match status" value="1"/>
</dbReference>
<evidence type="ECO:0000256" key="6">
    <source>
        <dbReference type="ARBA" id="ARBA00022485"/>
    </source>
</evidence>
<evidence type="ECO:0000256" key="9">
    <source>
        <dbReference type="ARBA" id="ARBA00022801"/>
    </source>
</evidence>
<reference evidence="16" key="1">
    <citation type="submission" date="2020-12" db="EMBL/GenBank/DDBJ databases">
        <title>The genome sequence of Inhella sp. 4Y17.</title>
        <authorList>
            <person name="Liu Y."/>
        </authorList>
    </citation>
    <scope>NUCLEOTIDE SEQUENCE</scope>
    <source>
        <strain evidence="16">4Y10</strain>
    </source>
</reference>
<dbReference type="Gene3D" id="1.10.1670.10">
    <property type="entry name" value="Helix-hairpin-Helix base-excision DNA repair enzymes (C-terminal)"/>
    <property type="match status" value="1"/>
</dbReference>
<dbReference type="Proteomes" id="UP000620139">
    <property type="component" value="Unassembled WGS sequence"/>
</dbReference>
<dbReference type="Pfam" id="PF14815">
    <property type="entry name" value="NUDIX_4"/>
    <property type="match status" value="1"/>
</dbReference>
<accession>A0A931IRF9</accession>
<protein>
    <recommendedName>
        <fullName evidence="5 14">Adenine DNA glycosylase</fullName>
        <ecNumber evidence="4 14">3.2.2.31</ecNumber>
    </recommendedName>
</protein>
<keyword evidence="6" id="KW-0004">4Fe-4S</keyword>
<dbReference type="GO" id="GO:0006284">
    <property type="term" value="P:base-excision repair"/>
    <property type="evidence" value="ECO:0007669"/>
    <property type="project" value="UniProtKB-UniRule"/>
</dbReference>
<dbReference type="InterPro" id="IPR005760">
    <property type="entry name" value="A/G_AdeGlyc_MutY"/>
</dbReference>
<evidence type="ECO:0000256" key="10">
    <source>
        <dbReference type="ARBA" id="ARBA00023004"/>
    </source>
</evidence>
<dbReference type="GO" id="GO:0035485">
    <property type="term" value="F:adenine/guanine mispair binding"/>
    <property type="evidence" value="ECO:0007669"/>
    <property type="project" value="TreeGrafter"/>
</dbReference>
<dbReference type="EC" id="3.2.2.31" evidence="4 14"/>
<dbReference type="PANTHER" id="PTHR42944">
    <property type="entry name" value="ADENINE DNA GLYCOSYLASE"/>
    <property type="match status" value="1"/>
</dbReference>
<gene>
    <name evidence="16" type="primary">mutY</name>
    <name evidence="16" type="ORF">I7X43_00530</name>
</gene>
<sequence length="339" mass="37819">MPAALTEFSARLLAWQRQHGRHDLPWCGMRDPYRVWLSEIMLQQTQVATVRTYYARFLARFPSVDDLAAAPLDEVLALWAGLGYYTRARNLHACAQAVVALGGFPRAADALEALPGIGRSTARAIASFCFEERVSILDGNVRRVLARLLAWPHPTTSARAQKELWAHADALLPPAAADMPRYTQGLMDLGALVCTPRGPRCGECPVAALCAAQAQGRVAEFPLRAPKPQRGRREQWWLWLERESDGALWLQQRPSPGVWAGLWSLPLFDAEADLRAAVGLRTVELLPRIDHALTHFDWVLHPRQVRWSDSAPPLEVGQWVSPTDRPRYGMPAPLKKLLG</sequence>
<keyword evidence="9" id="KW-0378">Hydrolase</keyword>
<evidence type="ECO:0000256" key="11">
    <source>
        <dbReference type="ARBA" id="ARBA00023014"/>
    </source>
</evidence>
<dbReference type="FunFam" id="1.10.340.30:FF:000002">
    <property type="entry name" value="Adenine DNA glycosylase"/>
    <property type="match status" value="1"/>
</dbReference>
<keyword evidence="12" id="KW-0234">DNA repair</keyword>
<comment type="similarity">
    <text evidence="3 14">Belongs to the Nth/MutY family.</text>
</comment>
<dbReference type="Gene3D" id="3.90.79.10">
    <property type="entry name" value="Nucleoside Triphosphate Pyrophosphohydrolase"/>
    <property type="match status" value="1"/>
</dbReference>
<evidence type="ECO:0000259" key="15">
    <source>
        <dbReference type="SMART" id="SM00478"/>
    </source>
</evidence>
<keyword evidence="13 14" id="KW-0326">Glycosidase</keyword>
<comment type="catalytic activity">
    <reaction evidence="1 14">
        <text>Hydrolyzes free adenine bases from 7,8-dihydro-8-oxoguanine:adenine mismatched double-stranded DNA, leaving an apurinic site.</text>
        <dbReference type="EC" id="3.2.2.31"/>
    </reaction>
</comment>
<dbReference type="CDD" id="cd00056">
    <property type="entry name" value="ENDO3c"/>
    <property type="match status" value="1"/>
</dbReference>
<evidence type="ECO:0000256" key="14">
    <source>
        <dbReference type="RuleBase" id="RU365096"/>
    </source>
</evidence>
<dbReference type="GO" id="GO:0006298">
    <property type="term" value="P:mismatch repair"/>
    <property type="evidence" value="ECO:0007669"/>
    <property type="project" value="TreeGrafter"/>
</dbReference>
<evidence type="ECO:0000256" key="5">
    <source>
        <dbReference type="ARBA" id="ARBA00022023"/>
    </source>
</evidence>
<evidence type="ECO:0000256" key="1">
    <source>
        <dbReference type="ARBA" id="ARBA00000843"/>
    </source>
</evidence>
<dbReference type="InterPro" id="IPR023170">
    <property type="entry name" value="HhH_base_excis_C"/>
</dbReference>
<evidence type="ECO:0000256" key="8">
    <source>
        <dbReference type="ARBA" id="ARBA00022763"/>
    </source>
</evidence>
<dbReference type="InterPro" id="IPR029119">
    <property type="entry name" value="MutY_C"/>
</dbReference>
<comment type="cofactor">
    <cofactor evidence="14">
        <name>[4Fe-4S] cluster</name>
        <dbReference type="ChEBI" id="CHEBI:49883"/>
    </cofactor>
    <text evidence="14">Binds 1 [4Fe-4S] cluster.</text>
</comment>
<dbReference type="SUPFAM" id="SSF48150">
    <property type="entry name" value="DNA-glycosylase"/>
    <property type="match status" value="1"/>
</dbReference>
<dbReference type="InterPro" id="IPR011257">
    <property type="entry name" value="DNA_glycosylase"/>
</dbReference>
<organism evidence="16 17">
    <name type="scientific">Inhella gelatinilytica</name>
    <dbReference type="NCBI Taxonomy" id="2795030"/>
    <lineage>
        <taxon>Bacteria</taxon>
        <taxon>Pseudomonadati</taxon>
        <taxon>Pseudomonadota</taxon>
        <taxon>Betaproteobacteria</taxon>
        <taxon>Burkholderiales</taxon>
        <taxon>Sphaerotilaceae</taxon>
        <taxon>Inhella</taxon>
    </lineage>
</organism>
<dbReference type="AlphaFoldDB" id="A0A931IRF9"/>
<keyword evidence="17" id="KW-1185">Reference proteome</keyword>
<evidence type="ECO:0000256" key="7">
    <source>
        <dbReference type="ARBA" id="ARBA00022723"/>
    </source>
</evidence>
<keyword evidence="7" id="KW-0479">Metal-binding</keyword>
<dbReference type="GO" id="GO:0032357">
    <property type="term" value="F:oxidized purine DNA binding"/>
    <property type="evidence" value="ECO:0007669"/>
    <property type="project" value="TreeGrafter"/>
</dbReference>
<dbReference type="EMBL" id="JAEDAL010000001">
    <property type="protein sequence ID" value="MBH9551317.1"/>
    <property type="molecule type" value="Genomic_DNA"/>
</dbReference>
<feature type="domain" description="HhH-GPD" evidence="15">
    <location>
        <begin position="41"/>
        <end position="192"/>
    </location>
</feature>
<evidence type="ECO:0000256" key="4">
    <source>
        <dbReference type="ARBA" id="ARBA00012045"/>
    </source>
</evidence>
<dbReference type="NCBIfam" id="TIGR01084">
    <property type="entry name" value="mutY"/>
    <property type="match status" value="1"/>
</dbReference>
<evidence type="ECO:0000256" key="2">
    <source>
        <dbReference type="ARBA" id="ARBA00002933"/>
    </source>
</evidence>
<evidence type="ECO:0000256" key="3">
    <source>
        <dbReference type="ARBA" id="ARBA00008343"/>
    </source>
</evidence>
<dbReference type="InterPro" id="IPR044298">
    <property type="entry name" value="MIG/MutY"/>
</dbReference>
<proteinExistence type="inferred from homology"/>
<dbReference type="InterPro" id="IPR003651">
    <property type="entry name" value="Endonuclease3_FeS-loop_motif"/>
</dbReference>
<dbReference type="InterPro" id="IPR000445">
    <property type="entry name" value="HhH_motif"/>
</dbReference>
<keyword evidence="10 14" id="KW-0408">Iron</keyword>
<dbReference type="SUPFAM" id="SSF55811">
    <property type="entry name" value="Nudix"/>
    <property type="match status" value="1"/>
</dbReference>